<dbReference type="Gene3D" id="3.40.50.360">
    <property type="match status" value="1"/>
</dbReference>
<dbReference type="SUPFAM" id="SSF52218">
    <property type="entry name" value="Flavoproteins"/>
    <property type="match status" value="1"/>
</dbReference>
<dbReference type="EMBL" id="JBHTIO010000042">
    <property type="protein sequence ID" value="MFD0897839.1"/>
    <property type="molecule type" value="Genomic_DNA"/>
</dbReference>
<feature type="compositionally biased region" description="Polar residues" evidence="1">
    <location>
        <begin position="41"/>
        <end position="55"/>
    </location>
</feature>
<accession>A0ABW3EG60</accession>
<reference evidence="4" key="1">
    <citation type="journal article" date="2019" name="Int. J. Syst. Evol. Microbiol.">
        <title>The Global Catalogue of Microorganisms (GCM) 10K type strain sequencing project: providing services to taxonomists for standard genome sequencing and annotation.</title>
        <authorList>
            <consortium name="The Broad Institute Genomics Platform"/>
            <consortium name="The Broad Institute Genome Sequencing Center for Infectious Disease"/>
            <person name="Wu L."/>
            <person name="Ma J."/>
        </authorList>
    </citation>
    <scope>NUCLEOTIDE SEQUENCE [LARGE SCALE GENOMIC DNA]</scope>
    <source>
        <strain evidence="4">CCM 8925</strain>
    </source>
</reference>
<feature type="domain" description="Flavodoxin-like" evidence="2">
    <location>
        <begin position="62"/>
        <end position="222"/>
    </location>
</feature>
<dbReference type="PROSITE" id="PS50902">
    <property type="entry name" value="FLAVODOXIN_LIKE"/>
    <property type="match status" value="1"/>
</dbReference>
<dbReference type="InterPro" id="IPR029039">
    <property type="entry name" value="Flavoprotein-like_sf"/>
</dbReference>
<dbReference type="PANTHER" id="PTHR39201:SF1">
    <property type="entry name" value="FLAVODOXIN-LIKE DOMAIN-CONTAINING PROTEIN"/>
    <property type="match status" value="1"/>
</dbReference>
<dbReference type="RefSeq" id="WP_223877050.1">
    <property type="nucleotide sequence ID" value="NZ_BJDN01000019.1"/>
</dbReference>
<feature type="region of interest" description="Disordered" evidence="1">
    <location>
        <begin position="24"/>
        <end position="55"/>
    </location>
</feature>
<protein>
    <submittedName>
        <fullName evidence="3">Flavodoxin family protein</fullName>
    </submittedName>
</protein>
<comment type="caution">
    <text evidence="3">The sequence shown here is derived from an EMBL/GenBank/DDBJ whole genome shotgun (WGS) entry which is preliminary data.</text>
</comment>
<dbReference type="InterPro" id="IPR008254">
    <property type="entry name" value="Flavodoxin/NO_synth"/>
</dbReference>
<keyword evidence="4" id="KW-1185">Reference proteome</keyword>
<dbReference type="Proteomes" id="UP001597104">
    <property type="component" value="Unassembled WGS sequence"/>
</dbReference>
<dbReference type="Pfam" id="PF12682">
    <property type="entry name" value="Flavodoxin_4"/>
    <property type="match status" value="1"/>
</dbReference>
<name>A0ABW3EG60_9LACO</name>
<evidence type="ECO:0000259" key="2">
    <source>
        <dbReference type="PROSITE" id="PS50902"/>
    </source>
</evidence>
<organism evidence="3 4">
    <name type="scientific">Loigolactobacillus binensis</name>
    <dbReference type="NCBI Taxonomy" id="2559922"/>
    <lineage>
        <taxon>Bacteria</taxon>
        <taxon>Bacillati</taxon>
        <taxon>Bacillota</taxon>
        <taxon>Bacilli</taxon>
        <taxon>Lactobacillales</taxon>
        <taxon>Lactobacillaceae</taxon>
        <taxon>Loigolactobacillus</taxon>
    </lineage>
</organism>
<evidence type="ECO:0000313" key="4">
    <source>
        <dbReference type="Proteomes" id="UP001597104"/>
    </source>
</evidence>
<dbReference type="PANTHER" id="PTHR39201">
    <property type="entry name" value="EXPORTED PROTEIN-RELATED"/>
    <property type="match status" value="1"/>
</dbReference>
<evidence type="ECO:0000313" key="3">
    <source>
        <dbReference type="EMBL" id="MFD0897839.1"/>
    </source>
</evidence>
<proteinExistence type="predicted"/>
<evidence type="ECO:0000256" key="1">
    <source>
        <dbReference type="SAM" id="MobiDB-lite"/>
    </source>
</evidence>
<gene>
    <name evidence="3" type="ORF">ACFQZ7_08900</name>
</gene>
<sequence length="230" mass="25344">MKFTTQKTYFPVSDQIAGQPIQAPQLGKSEPQWRNGYGTVSDGQDTNSQNQPTRKLTKTATSIIIYFSRSGSTELLASKIAQQTGADILELVVQAPYAGNYQRTLARANSERENQVYPELKLQVPDLSQYKMVYLGYPIWAMTLAHPMTAFLDTYGSRLTNKQIAPFMTEGGYGPGDSVQRIQQLLRGQGATNNPFTQALVVDGNKVSGLMSALASGLSRSINEGYIYNR</sequence>